<dbReference type="EMBL" id="JAENGY010000916">
    <property type="protein sequence ID" value="KAG6954817.1"/>
    <property type="molecule type" value="Genomic_DNA"/>
</dbReference>
<comment type="caution">
    <text evidence="3">The sequence shown here is derived from an EMBL/GenBank/DDBJ whole genome shotgun (WGS) entry which is preliminary data.</text>
</comment>
<keyword evidence="1" id="KW-0175">Coiled coil</keyword>
<gene>
    <name evidence="3" type="ORF">JG688_00012171</name>
</gene>
<sequence>MKKEDATSKKVKIDRRKAENIKAKEAAKAAAIVRKAEQELRRSELKLMRAEDATARGLETRRVTAPGSIIRPNAVRRSKKKAVRAQAHSVTKRPRAAQAAMVNVEDGANTTEHLIGQVLEFGDI</sequence>
<organism evidence="3 4">
    <name type="scientific">Phytophthora aleatoria</name>
    <dbReference type="NCBI Taxonomy" id="2496075"/>
    <lineage>
        <taxon>Eukaryota</taxon>
        <taxon>Sar</taxon>
        <taxon>Stramenopiles</taxon>
        <taxon>Oomycota</taxon>
        <taxon>Peronosporomycetes</taxon>
        <taxon>Peronosporales</taxon>
        <taxon>Peronosporaceae</taxon>
        <taxon>Phytophthora</taxon>
    </lineage>
</organism>
<feature type="region of interest" description="Disordered" evidence="2">
    <location>
        <begin position="75"/>
        <end position="98"/>
    </location>
</feature>
<evidence type="ECO:0000313" key="4">
    <source>
        <dbReference type="Proteomes" id="UP000709295"/>
    </source>
</evidence>
<evidence type="ECO:0000313" key="3">
    <source>
        <dbReference type="EMBL" id="KAG6954817.1"/>
    </source>
</evidence>
<evidence type="ECO:0000256" key="2">
    <source>
        <dbReference type="SAM" id="MobiDB-lite"/>
    </source>
</evidence>
<dbReference type="Proteomes" id="UP000709295">
    <property type="component" value="Unassembled WGS sequence"/>
</dbReference>
<reference evidence="3" key="1">
    <citation type="submission" date="2021-01" db="EMBL/GenBank/DDBJ databases">
        <title>Phytophthora aleatoria, a newly-described species from Pinus radiata is distinct from Phytophthora cactorum isolates based on comparative genomics.</title>
        <authorList>
            <person name="Mcdougal R."/>
            <person name="Panda P."/>
            <person name="Williams N."/>
            <person name="Studholme D.J."/>
        </authorList>
    </citation>
    <scope>NUCLEOTIDE SEQUENCE</scope>
    <source>
        <strain evidence="3">NZFS 4037</strain>
    </source>
</reference>
<accession>A0A8J5M052</accession>
<proteinExistence type="predicted"/>
<feature type="coiled-coil region" evidence="1">
    <location>
        <begin position="26"/>
        <end position="53"/>
    </location>
</feature>
<name>A0A8J5M052_9STRA</name>
<evidence type="ECO:0000256" key="1">
    <source>
        <dbReference type="SAM" id="Coils"/>
    </source>
</evidence>
<protein>
    <submittedName>
        <fullName evidence="3">Uncharacterized protein</fullName>
    </submittedName>
</protein>
<keyword evidence="4" id="KW-1185">Reference proteome</keyword>
<dbReference type="AlphaFoldDB" id="A0A8J5M052"/>